<sequence>MFYDHIQRIIMKSLIIVFAVLSCSCIAFAKNFVEDIPNETSIPNMLLERKDFDFQYAPQYLWKALERNALYIGIDTAFLADVRAMNIGKVVDLPKLKSLPGVSLYRLDECQAIIPAIFIANNLPVMFERAKDATDTDHSYALFYRYVLKNEEVINKKTEFVYLAHYMHNYINVIKQNATTRMDKNQNPLSSDLFDYDEKKQYSSLTKHNYQKDVTIDDNKNVKYEVESYMLPHLWFDNIYVLVPSSMSQKNIEQLIEAGLGSRDFSYKVPKILKLM</sequence>
<name>A0A1F7F0D2_UNCRA</name>
<dbReference type="AlphaFoldDB" id="A0A1F7F0D2"/>
<dbReference type="EMBL" id="MFYX01000154">
    <property type="protein sequence ID" value="OGK00109.1"/>
    <property type="molecule type" value="Genomic_DNA"/>
</dbReference>
<evidence type="ECO:0000313" key="2">
    <source>
        <dbReference type="EMBL" id="OGK00109.1"/>
    </source>
</evidence>
<dbReference type="Proteomes" id="UP000179243">
    <property type="component" value="Unassembled WGS sequence"/>
</dbReference>
<comment type="caution">
    <text evidence="2">The sequence shown here is derived from an EMBL/GenBank/DDBJ whole genome shotgun (WGS) entry which is preliminary data.</text>
</comment>
<feature type="signal peptide" evidence="1">
    <location>
        <begin position="1"/>
        <end position="29"/>
    </location>
</feature>
<feature type="chain" id="PRO_5009528309" evidence="1">
    <location>
        <begin position="30"/>
        <end position="276"/>
    </location>
</feature>
<gene>
    <name evidence="2" type="ORF">A2519_12865</name>
</gene>
<protein>
    <submittedName>
        <fullName evidence="2">Uncharacterized protein</fullName>
    </submittedName>
</protein>
<accession>A0A1F7F0D2</accession>
<keyword evidence="1" id="KW-0732">Signal</keyword>
<evidence type="ECO:0000313" key="3">
    <source>
        <dbReference type="Proteomes" id="UP000179243"/>
    </source>
</evidence>
<organism evidence="2 3">
    <name type="scientific">Candidatus Raymondbacteria bacterium RIFOXYD12_FULL_49_13</name>
    <dbReference type="NCBI Taxonomy" id="1817890"/>
    <lineage>
        <taxon>Bacteria</taxon>
        <taxon>Raymondiibacteriota</taxon>
    </lineage>
</organism>
<reference evidence="2 3" key="1">
    <citation type="journal article" date="2016" name="Nat. Commun.">
        <title>Thousands of microbial genomes shed light on interconnected biogeochemical processes in an aquifer system.</title>
        <authorList>
            <person name="Anantharaman K."/>
            <person name="Brown C.T."/>
            <person name="Hug L.A."/>
            <person name="Sharon I."/>
            <person name="Castelle C.J."/>
            <person name="Probst A.J."/>
            <person name="Thomas B.C."/>
            <person name="Singh A."/>
            <person name="Wilkins M.J."/>
            <person name="Karaoz U."/>
            <person name="Brodie E.L."/>
            <person name="Williams K.H."/>
            <person name="Hubbard S.S."/>
            <person name="Banfield J.F."/>
        </authorList>
    </citation>
    <scope>NUCLEOTIDE SEQUENCE [LARGE SCALE GENOMIC DNA]</scope>
</reference>
<evidence type="ECO:0000256" key="1">
    <source>
        <dbReference type="SAM" id="SignalP"/>
    </source>
</evidence>
<proteinExistence type="predicted"/>